<dbReference type="SUPFAM" id="SSF48371">
    <property type="entry name" value="ARM repeat"/>
    <property type="match status" value="1"/>
</dbReference>
<evidence type="ECO:0000313" key="2">
    <source>
        <dbReference type="EMBL" id="KAK8938324.1"/>
    </source>
</evidence>
<protein>
    <recommendedName>
        <fullName evidence="4">ARM repeat superfamily protein</fullName>
    </recommendedName>
</protein>
<dbReference type="Pfam" id="PF00514">
    <property type="entry name" value="Arm"/>
    <property type="match status" value="1"/>
</dbReference>
<name>A0ABR2LF21_9ASPA</name>
<dbReference type="PANTHER" id="PTHR47451">
    <property type="entry name" value="ARM REPEAT SUPERFAMILY PROTEIN"/>
    <property type="match status" value="1"/>
</dbReference>
<keyword evidence="3" id="KW-1185">Reference proteome</keyword>
<organism evidence="2 3">
    <name type="scientific">Platanthera guangdongensis</name>
    <dbReference type="NCBI Taxonomy" id="2320717"/>
    <lineage>
        <taxon>Eukaryota</taxon>
        <taxon>Viridiplantae</taxon>
        <taxon>Streptophyta</taxon>
        <taxon>Embryophyta</taxon>
        <taxon>Tracheophyta</taxon>
        <taxon>Spermatophyta</taxon>
        <taxon>Magnoliopsida</taxon>
        <taxon>Liliopsida</taxon>
        <taxon>Asparagales</taxon>
        <taxon>Orchidaceae</taxon>
        <taxon>Orchidoideae</taxon>
        <taxon>Orchideae</taxon>
        <taxon>Orchidinae</taxon>
        <taxon>Platanthera</taxon>
    </lineage>
</organism>
<dbReference type="SMART" id="SM00185">
    <property type="entry name" value="ARM"/>
    <property type="match status" value="5"/>
</dbReference>
<sequence>MVFSVVFSSHISLFSHNHFHRRHLHRPEIRVSVRRSRHPRVSPALGRAPRESSILTTAAAGDGGTAEVNPDPPTTSKDTHVFDTHVRGDGYIDLFVQMLGPDNNPLDRDNAVMTLRKYSDGGKDSIDSIMMFPSCVNLVLRFLKSDNPSTTEAAVGLLRNISSVNMYRDILAESGVIEEISWLLHQSFLTIGVKEQSLCTLWNLSIDENHRHKIAHRDLLQLLIKLLDDEEIKVKEASGGVLTNLSLSPCYHSIMVEAGVIPKLADILRSDAGGSRIIRKAAKTVLLELSKDDNYRILVIENGLIRVPLIGTASYKSFRPQPHSWPSLPDGTELERTLRPSRYGATDLLLGLTVRDKNINLDEEKTNAIVGRSQQQFLARIGAIELDDGRREEFGSSSTKEHTLLSWMDGVARLVLLLGLENVSAITRAAQSIADASICDHLRILFREAGAVKCLVHLLSHDDKAVQEAVVSALDRLSVRFYFLELLLPYLTLSSCRVWLSTCFVLKALFGTYCDGKRSGGDLLAFGTFVVATSNFIFE</sequence>
<evidence type="ECO:0000256" key="1">
    <source>
        <dbReference type="SAM" id="MobiDB-lite"/>
    </source>
</evidence>
<dbReference type="InterPro" id="IPR000225">
    <property type="entry name" value="Armadillo"/>
</dbReference>
<proteinExistence type="predicted"/>
<dbReference type="Proteomes" id="UP001412067">
    <property type="component" value="Unassembled WGS sequence"/>
</dbReference>
<gene>
    <name evidence="2" type="ORF">KSP40_PGU009883</name>
</gene>
<dbReference type="EMBL" id="JBBWWR010000021">
    <property type="protein sequence ID" value="KAK8938324.1"/>
    <property type="molecule type" value="Genomic_DNA"/>
</dbReference>
<dbReference type="Gene3D" id="1.25.10.10">
    <property type="entry name" value="Leucine-rich Repeat Variant"/>
    <property type="match status" value="2"/>
</dbReference>
<accession>A0ABR2LF21</accession>
<feature type="region of interest" description="Disordered" evidence="1">
    <location>
        <begin position="33"/>
        <end position="79"/>
    </location>
</feature>
<dbReference type="InterPro" id="IPR016024">
    <property type="entry name" value="ARM-type_fold"/>
</dbReference>
<reference evidence="2 3" key="1">
    <citation type="journal article" date="2022" name="Nat. Plants">
        <title>Genomes of leafy and leafless Platanthera orchids illuminate the evolution of mycoheterotrophy.</title>
        <authorList>
            <person name="Li M.H."/>
            <person name="Liu K.W."/>
            <person name="Li Z."/>
            <person name="Lu H.C."/>
            <person name="Ye Q.L."/>
            <person name="Zhang D."/>
            <person name="Wang J.Y."/>
            <person name="Li Y.F."/>
            <person name="Zhong Z.M."/>
            <person name="Liu X."/>
            <person name="Yu X."/>
            <person name="Liu D.K."/>
            <person name="Tu X.D."/>
            <person name="Liu B."/>
            <person name="Hao Y."/>
            <person name="Liao X.Y."/>
            <person name="Jiang Y.T."/>
            <person name="Sun W.H."/>
            <person name="Chen J."/>
            <person name="Chen Y.Q."/>
            <person name="Ai Y."/>
            <person name="Zhai J.W."/>
            <person name="Wu S.S."/>
            <person name="Zhou Z."/>
            <person name="Hsiao Y.Y."/>
            <person name="Wu W.L."/>
            <person name="Chen Y.Y."/>
            <person name="Lin Y.F."/>
            <person name="Hsu J.L."/>
            <person name="Li C.Y."/>
            <person name="Wang Z.W."/>
            <person name="Zhao X."/>
            <person name="Zhong W.Y."/>
            <person name="Ma X.K."/>
            <person name="Ma L."/>
            <person name="Huang J."/>
            <person name="Chen G.Z."/>
            <person name="Huang M.Z."/>
            <person name="Huang L."/>
            <person name="Peng D.H."/>
            <person name="Luo Y.B."/>
            <person name="Zou S.Q."/>
            <person name="Chen S.P."/>
            <person name="Lan S."/>
            <person name="Tsai W.C."/>
            <person name="Van de Peer Y."/>
            <person name="Liu Z.J."/>
        </authorList>
    </citation>
    <scope>NUCLEOTIDE SEQUENCE [LARGE SCALE GENOMIC DNA]</scope>
    <source>
        <strain evidence="2">Lor288</strain>
    </source>
</reference>
<comment type="caution">
    <text evidence="2">The sequence shown here is derived from an EMBL/GenBank/DDBJ whole genome shotgun (WGS) entry which is preliminary data.</text>
</comment>
<evidence type="ECO:0008006" key="4">
    <source>
        <dbReference type="Google" id="ProtNLM"/>
    </source>
</evidence>
<dbReference type="InterPro" id="IPR011989">
    <property type="entry name" value="ARM-like"/>
</dbReference>
<dbReference type="PANTHER" id="PTHR47451:SF1">
    <property type="entry name" value="ARM REPEAT SUPERFAMILY PROTEIN"/>
    <property type="match status" value="1"/>
</dbReference>
<evidence type="ECO:0000313" key="3">
    <source>
        <dbReference type="Proteomes" id="UP001412067"/>
    </source>
</evidence>